<gene>
    <name evidence="1" type="primary">CASC1</name>
    <name evidence="1" type="ORF">Ciccas_012689</name>
</gene>
<evidence type="ECO:0000313" key="1">
    <source>
        <dbReference type="EMBL" id="KAL3308774.1"/>
    </source>
</evidence>
<sequence length="402" mass="45241">MLDEEQVKDLLNTGSEIEAKNLRGASIMEPSATPSLVEANKEQISKEATEIDEALNIGAQEKSFSRPKLSYDAIDLGQYTILGGTFHFELLQLPQQPKFGRNWNIVTLCRPLLMKRINLDNFGESAPISVSETTAAQVTEESTKENAPELKEPFKISVKISISSDICLSENAVLACWDKNTLEWRTSGLHITKIENKATNSIKFETSVFGIMGVFQEMYTAFPYQSWELYPLKPFNSRKANSTKAVNGGEVPFNHLSASNRLGLDEETYFAYLKDGAKQAVLKINTASFTIKLHVLGERIRIMQDESDHFALINEPEPTGNDLLEEEGETTEQDKQHVVQLCSQLKDRWLELEELEKALKMSGMNIFPREDAASFVEPSKKVGYNLISFSLPIEQIHRKTIL</sequence>
<evidence type="ECO:0000313" key="2">
    <source>
        <dbReference type="Proteomes" id="UP001626550"/>
    </source>
</evidence>
<proteinExistence type="predicted"/>
<dbReference type="EMBL" id="JBJKFK010004711">
    <property type="protein sequence ID" value="KAL3308774.1"/>
    <property type="molecule type" value="Genomic_DNA"/>
</dbReference>
<organism evidence="1 2">
    <name type="scientific">Cichlidogyrus casuarinus</name>
    <dbReference type="NCBI Taxonomy" id="1844966"/>
    <lineage>
        <taxon>Eukaryota</taxon>
        <taxon>Metazoa</taxon>
        <taxon>Spiralia</taxon>
        <taxon>Lophotrochozoa</taxon>
        <taxon>Platyhelminthes</taxon>
        <taxon>Monogenea</taxon>
        <taxon>Monopisthocotylea</taxon>
        <taxon>Dactylogyridea</taxon>
        <taxon>Ancyrocephalidae</taxon>
        <taxon>Cichlidogyrus</taxon>
    </lineage>
</organism>
<accession>A0ABD2PMP8</accession>
<dbReference type="PANTHER" id="PTHR20929">
    <property type="entry name" value="LUNG ADENOMA SUSCEPTIBILITY 1-RELATED"/>
    <property type="match status" value="1"/>
</dbReference>
<dbReference type="AlphaFoldDB" id="A0ABD2PMP8"/>
<dbReference type="PANTHER" id="PTHR20929:SF11">
    <property type="entry name" value="DYNEIN AXONEMAL INTERMEDIATE CHAIN 7"/>
    <property type="match status" value="1"/>
</dbReference>
<comment type="caution">
    <text evidence="1">The sequence shown here is derived from an EMBL/GenBank/DDBJ whole genome shotgun (WGS) entry which is preliminary data.</text>
</comment>
<reference evidence="1 2" key="1">
    <citation type="submission" date="2024-11" db="EMBL/GenBank/DDBJ databases">
        <title>Adaptive evolution of stress response genes in parasites aligns with host niche diversity.</title>
        <authorList>
            <person name="Hahn C."/>
            <person name="Resl P."/>
        </authorList>
    </citation>
    <scope>NUCLEOTIDE SEQUENCE [LARGE SCALE GENOMIC DNA]</scope>
    <source>
        <strain evidence="1">EGGRZ-B1_66</strain>
        <tissue evidence="1">Body</tissue>
    </source>
</reference>
<dbReference type="InterPro" id="IPR023247">
    <property type="entry name" value="IC97/Dnai7-like"/>
</dbReference>
<protein>
    <submittedName>
        <fullName evidence="1">Protein casc1</fullName>
    </submittedName>
</protein>
<name>A0ABD2PMP8_9PLAT</name>
<dbReference type="Proteomes" id="UP001626550">
    <property type="component" value="Unassembled WGS sequence"/>
</dbReference>
<keyword evidence="2" id="KW-1185">Reference proteome</keyword>